<feature type="region of interest" description="Disordered" evidence="1">
    <location>
        <begin position="41"/>
        <end position="63"/>
    </location>
</feature>
<accession>A0A2K3E2A0</accession>
<feature type="transmembrane region" description="Helical" evidence="2">
    <location>
        <begin position="19"/>
        <end position="38"/>
    </location>
</feature>
<proteinExistence type="predicted"/>
<feature type="compositionally biased region" description="Gly residues" evidence="1">
    <location>
        <begin position="44"/>
        <end position="53"/>
    </location>
</feature>
<evidence type="ECO:0000256" key="1">
    <source>
        <dbReference type="SAM" id="MobiDB-lite"/>
    </source>
</evidence>
<dbReference type="GeneID" id="66052416"/>
<keyword evidence="4" id="KW-1185">Reference proteome</keyword>
<organism evidence="3 4">
    <name type="scientific">Chlamydomonas reinhardtii</name>
    <name type="common">Chlamydomonas smithii</name>
    <dbReference type="NCBI Taxonomy" id="3055"/>
    <lineage>
        <taxon>Eukaryota</taxon>
        <taxon>Viridiplantae</taxon>
        <taxon>Chlorophyta</taxon>
        <taxon>core chlorophytes</taxon>
        <taxon>Chlorophyceae</taxon>
        <taxon>CS clade</taxon>
        <taxon>Chlamydomonadales</taxon>
        <taxon>Chlamydomonadaceae</taxon>
        <taxon>Chlamydomonas</taxon>
    </lineage>
</organism>
<name>A0A2K3E2A0_CHLRE</name>
<evidence type="ECO:0000313" key="3">
    <source>
        <dbReference type="EMBL" id="PNW86902.1"/>
    </source>
</evidence>
<dbReference type="EMBL" id="CM008963">
    <property type="protein sequence ID" value="PNW86902.1"/>
    <property type="molecule type" value="Genomic_DNA"/>
</dbReference>
<reference evidence="3 4" key="1">
    <citation type="journal article" date="2007" name="Science">
        <title>The Chlamydomonas genome reveals the evolution of key animal and plant functions.</title>
        <authorList>
            <person name="Merchant S.S."/>
            <person name="Prochnik S.E."/>
            <person name="Vallon O."/>
            <person name="Harris E.H."/>
            <person name="Karpowicz S.J."/>
            <person name="Witman G.B."/>
            <person name="Terry A."/>
            <person name="Salamov A."/>
            <person name="Fritz-Laylin L.K."/>
            <person name="Marechal-Drouard L."/>
            <person name="Marshall W.F."/>
            <person name="Qu L.H."/>
            <person name="Nelson D.R."/>
            <person name="Sanderfoot A.A."/>
            <person name="Spalding M.H."/>
            <person name="Kapitonov V.V."/>
            <person name="Ren Q."/>
            <person name="Ferris P."/>
            <person name="Lindquist E."/>
            <person name="Shapiro H."/>
            <person name="Lucas S.M."/>
            <person name="Grimwood J."/>
            <person name="Schmutz J."/>
            <person name="Cardol P."/>
            <person name="Cerutti H."/>
            <person name="Chanfreau G."/>
            <person name="Chen C.L."/>
            <person name="Cognat V."/>
            <person name="Croft M.T."/>
            <person name="Dent R."/>
            <person name="Dutcher S."/>
            <person name="Fernandez E."/>
            <person name="Fukuzawa H."/>
            <person name="Gonzalez-Ballester D."/>
            <person name="Gonzalez-Halphen D."/>
            <person name="Hallmann A."/>
            <person name="Hanikenne M."/>
            <person name="Hippler M."/>
            <person name="Inwood W."/>
            <person name="Jabbari K."/>
            <person name="Kalanon M."/>
            <person name="Kuras R."/>
            <person name="Lefebvre P.A."/>
            <person name="Lemaire S.D."/>
            <person name="Lobanov A.V."/>
            <person name="Lohr M."/>
            <person name="Manuell A."/>
            <person name="Meier I."/>
            <person name="Mets L."/>
            <person name="Mittag M."/>
            <person name="Mittelmeier T."/>
            <person name="Moroney J.V."/>
            <person name="Moseley J."/>
            <person name="Napoli C."/>
            <person name="Nedelcu A.M."/>
            <person name="Niyogi K."/>
            <person name="Novoselov S.V."/>
            <person name="Paulsen I.T."/>
            <person name="Pazour G."/>
            <person name="Purton S."/>
            <person name="Ral J.P."/>
            <person name="Riano-Pachon D.M."/>
            <person name="Riekhof W."/>
            <person name="Rymarquis L."/>
            <person name="Schroda M."/>
            <person name="Stern D."/>
            <person name="Umen J."/>
            <person name="Willows R."/>
            <person name="Wilson N."/>
            <person name="Zimmer S.L."/>
            <person name="Allmer J."/>
            <person name="Balk J."/>
            <person name="Bisova K."/>
            <person name="Chen C.J."/>
            <person name="Elias M."/>
            <person name="Gendler K."/>
            <person name="Hauser C."/>
            <person name="Lamb M.R."/>
            <person name="Ledford H."/>
            <person name="Long J.C."/>
            <person name="Minagawa J."/>
            <person name="Page M.D."/>
            <person name="Pan J."/>
            <person name="Pootakham W."/>
            <person name="Roje S."/>
            <person name="Rose A."/>
            <person name="Stahlberg E."/>
            <person name="Terauchi A.M."/>
            <person name="Yang P."/>
            <person name="Ball S."/>
            <person name="Bowler C."/>
            <person name="Dieckmann C.L."/>
            <person name="Gladyshev V.N."/>
            <person name="Green P."/>
            <person name="Jorgensen R."/>
            <person name="Mayfield S."/>
            <person name="Mueller-Roeber B."/>
            <person name="Rajamani S."/>
            <person name="Sayre R.T."/>
            <person name="Brokstein P."/>
            <person name="Dubchak I."/>
            <person name="Goodstein D."/>
            <person name="Hornick L."/>
            <person name="Huang Y.W."/>
            <person name="Jhaveri J."/>
            <person name="Luo Y."/>
            <person name="Martinez D."/>
            <person name="Ngau W.C."/>
            <person name="Otillar B."/>
            <person name="Poliakov A."/>
            <person name="Porter A."/>
            <person name="Szajkowski L."/>
            <person name="Werner G."/>
            <person name="Zhou K."/>
            <person name="Grigoriev I.V."/>
            <person name="Rokhsar D.S."/>
            <person name="Grossman A.R."/>
        </authorList>
    </citation>
    <scope>NUCLEOTIDE SEQUENCE [LARGE SCALE GENOMIC DNA]</scope>
    <source>
        <strain evidence="4">CC-503</strain>
    </source>
</reference>
<dbReference type="InParanoid" id="A0A2K3E2A0"/>
<evidence type="ECO:0000256" key="2">
    <source>
        <dbReference type="SAM" id="Phobius"/>
    </source>
</evidence>
<dbReference type="Proteomes" id="UP000006906">
    <property type="component" value="Chromosome 2"/>
</dbReference>
<evidence type="ECO:0000313" key="4">
    <source>
        <dbReference type="Proteomes" id="UP000006906"/>
    </source>
</evidence>
<keyword evidence="2" id="KW-0812">Transmembrane</keyword>
<dbReference type="RefSeq" id="XP_042927343.1">
    <property type="nucleotide sequence ID" value="XM_043059709.1"/>
</dbReference>
<keyword evidence="2" id="KW-1133">Transmembrane helix</keyword>
<keyword evidence="2" id="KW-0472">Membrane</keyword>
<dbReference type="Gramene" id="PNW86902">
    <property type="protein sequence ID" value="PNW86902"/>
    <property type="gene ID" value="CHLRE_02g100566v5"/>
</dbReference>
<gene>
    <name evidence="3" type="ORF">CHLRE_02g100566v5</name>
</gene>
<protein>
    <submittedName>
        <fullName evidence="3">Uncharacterized protein</fullName>
    </submittedName>
</protein>
<dbReference type="AlphaFoldDB" id="A0A2K3E2A0"/>
<sequence>MAVIETTPLRAPRYSCRNGLHSCFAIAAAILLLLLAAGRRGGRGGRTSGGSRGPGRETAAGGQ</sequence>
<dbReference type="KEGG" id="cre:CHLRE_02g100566v5"/>